<gene>
    <name evidence="2" type="ORF">EDC27_1821</name>
</gene>
<dbReference type="PANTHER" id="PTHR36573:SF1">
    <property type="entry name" value="INTERMEMBRANE PHOSPHOLIPID TRANSPORT SYSTEM BINDING PROTEIN MLAC"/>
    <property type="match status" value="1"/>
</dbReference>
<dbReference type="AlphaFoldDB" id="A0A3N1UQX3"/>
<keyword evidence="1" id="KW-0732">Signal</keyword>
<reference evidence="2 3" key="1">
    <citation type="submission" date="2018-11" db="EMBL/GenBank/DDBJ databases">
        <title>Genomic Encyclopedia of Type Strains, Phase IV (KMG-IV): sequencing the most valuable type-strain genomes for metagenomic binning, comparative biology and taxonomic classification.</title>
        <authorList>
            <person name="Goeker M."/>
        </authorList>
    </citation>
    <scope>NUCLEOTIDE SEQUENCE [LARGE SCALE GENOMIC DNA]</scope>
    <source>
        <strain evidence="2 3">DSM 22027</strain>
    </source>
</reference>
<proteinExistence type="predicted"/>
<evidence type="ECO:0000313" key="2">
    <source>
        <dbReference type="EMBL" id="ROQ92138.1"/>
    </source>
</evidence>
<sequence length="217" mass="25116">MKTSITKTFWVSAIFALGLCWTQGHAVAQSTHATPTEVIKDVTARALQLVHDCAGNAPEDIKARREAVRALALEYVDFEEAAKRTMGRHWRRMSPEQRSEFVRLFKDLLYFTYIGKLDSYTCGEEEQIHYEGERVQGRYALVKTSVRYQNQDVAVEYRMLQSGGRWMVYDVVIEGISYVNNYRSQFDSLLVNRSVDDFLERLRQKVAELEKNDRLGS</sequence>
<dbReference type="InterPro" id="IPR042245">
    <property type="entry name" value="Tgt2/MlaC_sf"/>
</dbReference>
<keyword evidence="3" id="KW-1185">Reference proteome</keyword>
<dbReference type="EMBL" id="RJVA01000012">
    <property type="protein sequence ID" value="ROQ92138.1"/>
    <property type="molecule type" value="Genomic_DNA"/>
</dbReference>
<evidence type="ECO:0000313" key="3">
    <source>
        <dbReference type="Proteomes" id="UP000276223"/>
    </source>
</evidence>
<dbReference type="Proteomes" id="UP000276223">
    <property type="component" value="Unassembled WGS sequence"/>
</dbReference>
<dbReference type="PANTHER" id="PTHR36573">
    <property type="entry name" value="INTERMEMBRANE PHOSPHOLIPID TRANSPORT SYSTEM BINDING PROTEIN MLAC"/>
    <property type="match status" value="1"/>
</dbReference>
<feature type="chain" id="PRO_5017949152" evidence="1">
    <location>
        <begin position="27"/>
        <end position="217"/>
    </location>
</feature>
<dbReference type="Pfam" id="PF05494">
    <property type="entry name" value="MlaC"/>
    <property type="match status" value="1"/>
</dbReference>
<feature type="signal peptide" evidence="1">
    <location>
        <begin position="1"/>
        <end position="26"/>
    </location>
</feature>
<protein>
    <submittedName>
        <fullName evidence="2">Phospholipid transport system substrate-binding protein</fullName>
    </submittedName>
</protein>
<evidence type="ECO:0000256" key="1">
    <source>
        <dbReference type="SAM" id="SignalP"/>
    </source>
</evidence>
<accession>A0A3N1UQX3</accession>
<dbReference type="OrthoDB" id="9798905at2"/>
<dbReference type="RefSeq" id="WP_123290302.1">
    <property type="nucleotide sequence ID" value="NZ_RJVA01000012.1"/>
</dbReference>
<dbReference type="InterPro" id="IPR008869">
    <property type="entry name" value="MlaC/ttg2D"/>
</dbReference>
<comment type="caution">
    <text evidence="2">The sequence shown here is derived from an EMBL/GenBank/DDBJ whole genome shotgun (WGS) entry which is preliminary data.</text>
</comment>
<name>A0A3N1UQX3_9BACT</name>
<organism evidence="2 3">
    <name type="scientific">Desulfosoma caldarium</name>
    <dbReference type="NCBI Taxonomy" id="610254"/>
    <lineage>
        <taxon>Bacteria</taxon>
        <taxon>Pseudomonadati</taxon>
        <taxon>Thermodesulfobacteriota</taxon>
        <taxon>Syntrophobacteria</taxon>
        <taxon>Syntrophobacterales</taxon>
        <taxon>Syntrophobacteraceae</taxon>
        <taxon>Desulfosoma</taxon>
    </lineage>
</organism>
<dbReference type="Gene3D" id="3.10.450.710">
    <property type="entry name" value="Tgt2/MlaC"/>
    <property type="match status" value="1"/>
</dbReference>
<dbReference type="PIRSF" id="PIRSF004649">
    <property type="entry name" value="MlaC"/>
    <property type="match status" value="1"/>
</dbReference>